<dbReference type="Proteomes" id="UP000591844">
    <property type="component" value="Unassembled WGS sequence"/>
</dbReference>
<dbReference type="EMBL" id="PUJW01000003">
    <property type="protein sequence ID" value="NHB91396.1"/>
    <property type="molecule type" value="Genomic_DNA"/>
</dbReference>
<dbReference type="Gene3D" id="3.90.20.10">
    <property type="match status" value="1"/>
</dbReference>
<evidence type="ECO:0000313" key="1">
    <source>
        <dbReference type="EMBL" id="NHB91396.1"/>
    </source>
</evidence>
<evidence type="ECO:0000313" key="2">
    <source>
        <dbReference type="Proteomes" id="UP000591844"/>
    </source>
</evidence>
<name>A0A7X5TF68_9GAMM</name>
<dbReference type="RefSeq" id="WP_166302788.1">
    <property type="nucleotide sequence ID" value="NZ_CAWPIB010000003.1"/>
</dbReference>
<sequence>MSDSNDKKIEFSTSDVLNALLHRGQNMQHLATQESVDNLRRESESSFASLRSDIDQRFESVNKQFESVNKQFESVNKQFESVNKQFEVIHQRFESIDKRFESVDKRFESVDKRFDKLEGKFDRLQWSIVAAALALLFKEYIFKAATLIQ</sequence>
<reference evidence="1 2" key="1">
    <citation type="submission" date="2018-02" db="EMBL/GenBank/DDBJ databases">
        <authorList>
            <person name="Machado R.A."/>
        </authorList>
    </citation>
    <scope>NUCLEOTIDE SEQUENCE [LARGE SCALE GENOMIC DNA]</scope>
    <source>
        <strain evidence="1 2">DSM 19724</strain>
    </source>
</reference>
<dbReference type="SUPFAM" id="SSF57997">
    <property type="entry name" value="Tropomyosin"/>
    <property type="match status" value="1"/>
</dbReference>
<organism evidence="1 2">
    <name type="scientific">Photorhabdus cinerea</name>
    <dbReference type="NCBI Taxonomy" id="471575"/>
    <lineage>
        <taxon>Bacteria</taxon>
        <taxon>Pseudomonadati</taxon>
        <taxon>Pseudomonadota</taxon>
        <taxon>Gammaproteobacteria</taxon>
        <taxon>Enterobacterales</taxon>
        <taxon>Morganellaceae</taxon>
        <taxon>Photorhabdus</taxon>
    </lineage>
</organism>
<accession>A0A7X5TF68</accession>
<keyword evidence="2" id="KW-1185">Reference proteome</keyword>
<protein>
    <submittedName>
        <fullName evidence="1">Uncharacterized protein</fullName>
    </submittedName>
</protein>
<dbReference type="AlphaFoldDB" id="A0A7X5TF68"/>
<proteinExistence type="predicted"/>
<gene>
    <name evidence="1" type="ORF">C5469_04290</name>
</gene>
<comment type="caution">
    <text evidence="1">The sequence shown here is derived from an EMBL/GenBank/DDBJ whole genome shotgun (WGS) entry which is preliminary data.</text>
</comment>
<dbReference type="Gene3D" id="6.10.250.2540">
    <property type="match status" value="1"/>
</dbReference>